<name>A0A2I4DIW3_JUGRE</name>
<reference evidence="2" key="1">
    <citation type="submission" date="2025-08" db="UniProtKB">
        <authorList>
            <consortium name="RefSeq"/>
        </authorList>
    </citation>
    <scope>IDENTIFICATION</scope>
    <source>
        <tissue evidence="2">Leaves</tissue>
    </source>
</reference>
<accession>A0A2I4DIW3</accession>
<evidence type="ECO:0000313" key="2">
    <source>
        <dbReference type="RefSeq" id="XP_018807081.1"/>
    </source>
</evidence>
<dbReference type="KEGG" id="jre:108980578"/>
<protein>
    <submittedName>
        <fullName evidence="2">Uncharacterized protein LOC108980578</fullName>
    </submittedName>
</protein>
<gene>
    <name evidence="2" type="primary">LOC108980578</name>
</gene>
<dbReference type="PANTHER" id="PTHR33710">
    <property type="entry name" value="BNAC02G09200D PROTEIN"/>
    <property type="match status" value="1"/>
</dbReference>
<evidence type="ECO:0000313" key="1">
    <source>
        <dbReference type="Proteomes" id="UP000235220"/>
    </source>
</evidence>
<dbReference type="Proteomes" id="UP000235220">
    <property type="component" value="Chromosome 5"/>
</dbReference>
<dbReference type="PANTHER" id="PTHR33710:SF62">
    <property type="entry name" value="DUF4283 DOMAIN PROTEIN"/>
    <property type="match status" value="1"/>
</dbReference>
<dbReference type="RefSeq" id="XP_018807081.1">
    <property type="nucleotide sequence ID" value="XM_018951536.1"/>
</dbReference>
<dbReference type="AlphaFoldDB" id="A0A2I4DIW3"/>
<proteinExistence type="predicted"/>
<dbReference type="GeneID" id="108980578"/>
<dbReference type="Gramene" id="Jr05_09950_p1">
    <property type="protein sequence ID" value="cds.Jr05_09950_p1"/>
    <property type="gene ID" value="Jr05_09950"/>
</dbReference>
<organism evidence="1 2">
    <name type="scientific">Juglans regia</name>
    <name type="common">English walnut</name>
    <dbReference type="NCBI Taxonomy" id="51240"/>
    <lineage>
        <taxon>Eukaryota</taxon>
        <taxon>Viridiplantae</taxon>
        <taxon>Streptophyta</taxon>
        <taxon>Embryophyta</taxon>
        <taxon>Tracheophyta</taxon>
        <taxon>Spermatophyta</taxon>
        <taxon>Magnoliopsida</taxon>
        <taxon>eudicotyledons</taxon>
        <taxon>Gunneridae</taxon>
        <taxon>Pentapetalae</taxon>
        <taxon>rosids</taxon>
        <taxon>fabids</taxon>
        <taxon>Fagales</taxon>
        <taxon>Juglandaceae</taxon>
        <taxon>Juglans</taxon>
    </lineage>
</organism>
<sequence length="252" mass="29933">MASFRDAFEGSRLFDLGWRFDKYTWSKKHENETFTKERLDRAGINVRWKCIFQEGWVEVLAARSSDHRPLLCMNQKGNEERRGRKLFKYEARWALEEECVVALKKVWYKRMMEDGTPKNLQDSLTNSKRVFIKWCRKNGEDRGRELKQKTQLLKMLQENENRHNSGEVKRIQQEIGLLLKKEDLKLRQMAKVNWNQPSPATARHVRQVKRKKLRENCVKANWDAAIDQRKRRMGVGIVIRDEKGEVLAAICV</sequence>
<keyword evidence="1" id="KW-1185">Reference proteome</keyword>